<keyword evidence="4" id="KW-1133">Transmembrane helix</keyword>
<dbReference type="STRING" id="283909.R7TCB9"/>
<dbReference type="SMART" id="SM00044">
    <property type="entry name" value="CYCc"/>
    <property type="match status" value="1"/>
</dbReference>
<dbReference type="Proteomes" id="UP000014760">
    <property type="component" value="Unassembled WGS sequence"/>
</dbReference>
<dbReference type="InterPro" id="IPR029787">
    <property type="entry name" value="Nucleotide_cyclase"/>
</dbReference>
<keyword evidence="5" id="KW-0472">Membrane</keyword>
<dbReference type="GO" id="GO:0000166">
    <property type="term" value="F:nucleotide binding"/>
    <property type="evidence" value="ECO:0007669"/>
    <property type="project" value="UniProtKB-KW"/>
</dbReference>
<dbReference type="AlphaFoldDB" id="R7TCB9"/>
<dbReference type="GO" id="GO:0004383">
    <property type="term" value="F:guanylate cyclase activity"/>
    <property type="evidence" value="ECO:0007669"/>
    <property type="project" value="TreeGrafter"/>
</dbReference>
<evidence type="ECO:0000313" key="10">
    <source>
        <dbReference type="Proteomes" id="UP000014760"/>
    </source>
</evidence>
<keyword evidence="3" id="KW-0547">Nucleotide-binding</keyword>
<sequence length="581" mass="66220">MQMLRMLGIAIVPITILLSLVGTIFCIRLNDWLRSTEVRQTLRFSIEISELVDNLQKERDFSAIYVSSLRMATKAYLVERYPLTDAAIQSLTDWDASNNNDLHYFQSKENFQNYLNRHRYELDSIKPTEKQELLFYSELIGIFMQWFYDTMTEASSGTVWKQLVSLQETMEAKEMFGIERAFGSIYYIQGGFSDRGDYLIFAESQDVANATLKAAREYSSDVEGVYQETVTEEEQRVFEEVIRDYRYEIRNNPFPINMTGSLTLAKYWSDNMTLYVDAILAIQVVLTERIYNDLLETEHGDKLILTTLGLVVAFSIGMYPIILKTVYSLTLNIQNYYACLLERTKNLNNERQRTDTLQYQMLPPTLAQQMKRGHSVQADVYSEASIMFTSVVRFTSISARSSPNQVVAMLHTLNAIFDEEILNHDVYKIETTGVTNTIISGVPERNGKRHAYETAHMALELQTQVHNLEVPHMPGTNIKLRIGIHSGTVVAGAVGSQMPQFSLFGDILPAVEIIERSGKGGYVHVSDASRIAIMESGEDFHLVPREWEAVHEAAILKRTYWLLPHRTGGSIASEALSEEDI</sequence>
<reference evidence="8 10" key="2">
    <citation type="journal article" date="2013" name="Nature">
        <title>Insights into bilaterian evolution from three spiralian genomes.</title>
        <authorList>
            <person name="Simakov O."/>
            <person name="Marletaz F."/>
            <person name="Cho S.J."/>
            <person name="Edsinger-Gonzales E."/>
            <person name="Havlak P."/>
            <person name="Hellsten U."/>
            <person name="Kuo D.H."/>
            <person name="Larsson T."/>
            <person name="Lv J."/>
            <person name="Arendt D."/>
            <person name="Savage R."/>
            <person name="Osoegawa K."/>
            <person name="de Jong P."/>
            <person name="Grimwood J."/>
            <person name="Chapman J.A."/>
            <person name="Shapiro H."/>
            <person name="Aerts A."/>
            <person name="Otillar R.P."/>
            <person name="Terry A.Y."/>
            <person name="Boore J.L."/>
            <person name="Grigoriev I.V."/>
            <person name="Lindberg D.R."/>
            <person name="Seaver E.C."/>
            <person name="Weisblat D.A."/>
            <person name="Putnam N.H."/>
            <person name="Rokhsar D.S."/>
        </authorList>
    </citation>
    <scope>NUCLEOTIDE SEQUENCE</scope>
    <source>
        <strain evidence="8 10">I ESC-2004</strain>
    </source>
</reference>
<protein>
    <recommendedName>
        <fullName evidence="7">Guanylate cyclase domain-containing protein</fullName>
    </recommendedName>
</protein>
<evidence type="ECO:0000256" key="4">
    <source>
        <dbReference type="ARBA" id="ARBA00022989"/>
    </source>
</evidence>
<dbReference type="Gene3D" id="3.30.70.1230">
    <property type="entry name" value="Nucleotide cyclase"/>
    <property type="match status" value="1"/>
</dbReference>
<dbReference type="SUPFAM" id="SSF55073">
    <property type="entry name" value="Nucleotide cyclase"/>
    <property type="match status" value="1"/>
</dbReference>
<dbReference type="Gene3D" id="6.10.250.780">
    <property type="match status" value="1"/>
</dbReference>
<dbReference type="GO" id="GO:0007168">
    <property type="term" value="P:receptor guanylyl cyclase signaling pathway"/>
    <property type="evidence" value="ECO:0007669"/>
    <property type="project" value="TreeGrafter"/>
</dbReference>
<evidence type="ECO:0000313" key="8">
    <source>
        <dbReference type="EMBL" id="ELT91167.1"/>
    </source>
</evidence>
<dbReference type="GO" id="GO:0005886">
    <property type="term" value="C:plasma membrane"/>
    <property type="evidence" value="ECO:0007669"/>
    <property type="project" value="TreeGrafter"/>
</dbReference>
<gene>
    <name evidence="8" type="ORF">CAPTEDRAFT_178708</name>
</gene>
<evidence type="ECO:0000259" key="7">
    <source>
        <dbReference type="PROSITE" id="PS50125"/>
    </source>
</evidence>
<dbReference type="EnsemblMetazoa" id="CapteT178708">
    <property type="protein sequence ID" value="CapteP178708"/>
    <property type="gene ID" value="CapteG178708"/>
</dbReference>
<dbReference type="EMBL" id="KB310616">
    <property type="protein sequence ID" value="ELT91167.1"/>
    <property type="molecule type" value="Genomic_DNA"/>
</dbReference>
<reference evidence="9" key="3">
    <citation type="submission" date="2015-06" db="UniProtKB">
        <authorList>
            <consortium name="EnsemblMetazoa"/>
        </authorList>
    </citation>
    <scope>IDENTIFICATION</scope>
</reference>
<dbReference type="GO" id="GO:0004016">
    <property type="term" value="F:adenylate cyclase activity"/>
    <property type="evidence" value="ECO:0007669"/>
    <property type="project" value="TreeGrafter"/>
</dbReference>
<name>R7TCB9_CAPTE</name>
<organism evidence="8">
    <name type="scientific">Capitella teleta</name>
    <name type="common">Polychaete worm</name>
    <dbReference type="NCBI Taxonomy" id="283909"/>
    <lineage>
        <taxon>Eukaryota</taxon>
        <taxon>Metazoa</taxon>
        <taxon>Spiralia</taxon>
        <taxon>Lophotrochozoa</taxon>
        <taxon>Annelida</taxon>
        <taxon>Polychaeta</taxon>
        <taxon>Sedentaria</taxon>
        <taxon>Scolecida</taxon>
        <taxon>Capitellidae</taxon>
        <taxon>Capitella</taxon>
    </lineage>
</organism>
<keyword evidence="6" id="KW-0456">Lyase</keyword>
<evidence type="ECO:0000256" key="6">
    <source>
        <dbReference type="ARBA" id="ARBA00023239"/>
    </source>
</evidence>
<dbReference type="PANTHER" id="PTHR11920">
    <property type="entry name" value="GUANYLYL CYCLASE"/>
    <property type="match status" value="1"/>
</dbReference>
<dbReference type="CDD" id="cd07302">
    <property type="entry name" value="CHD"/>
    <property type="match status" value="1"/>
</dbReference>
<dbReference type="PROSITE" id="PS50125">
    <property type="entry name" value="GUANYLATE_CYCLASE_2"/>
    <property type="match status" value="1"/>
</dbReference>
<evidence type="ECO:0000256" key="5">
    <source>
        <dbReference type="ARBA" id="ARBA00023136"/>
    </source>
</evidence>
<keyword evidence="2" id="KW-0812">Transmembrane</keyword>
<reference evidence="10" key="1">
    <citation type="submission" date="2012-12" db="EMBL/GenBank/DDBJ databases">
        <authorList>
            <person name="Hellsten U."/>
            <person name="Grimwood J."/>
            <person name="Chapman J.A."/>
            <person name="Shapiro H."/>
            <person name="Aerts A."/>
            <person name="Otillar R.P."/>
            <person name="Terry A.Y."/>
            <person name="Boore J.L."/>
            <person name="Simakov O."/>
            <person name="Marletaz F."/>
            <person name="Cho S.-J."/>
            <person name="Edsinger-Gonzales E."/>
            <person name="Havlak P."/>
            <person name="Kuo D.-H."/>
            <person name="Larsson T."/>
            <person name="Lv J."/>
            <person name="Arendt D."/>
            <person name="Savage R."/>
            <person name="Osoegawa K."/>
            <person name="de Jong P."/>
            <person name="Lindberg D.R."/>
            <person name="Seaver E.C."/>
            <person name="Weisblat D.A."/>
            <person name="Putnam N.H."/>
            <person name="Grigoriev I.V."/>
            <person name="Rokhsar D.S."/>
        </authorList>
    </citation>
    <scope>NUCLEOTIDE SEQUENCE</scope>
    <source>
        <strain evidence="10">I ESC-2004</strain>
    </source>
</reference>
<evidence type="ECO:0000256" key="3">
    <source>
        <dbReference type="ARBA" id="ARBA00022741"/>
    </source>
</evidence>
<dbReference type="EMBL" id="AMQN01002964">
    <property type="status" value="NOT_ANNOTATED_CDS"/>
    <property type="molecule type" value="Genomic_DNA"/>
</dbReference>
<dbReference type="HOGENOM" id="CLU_016632_0_0_1"/>
<dbReference type="GO" id="GO:0035556">
    <property type="term" value="P:intracellular signal transduction"/>
    <property type="evidence" value="ECO:0007669"/>
    <property type="project" value="InterPro"/>
</dbReference>
<dbReference type="GO" id="GO:0001653">
    <property type="term" value="F:peptide receptor activity"/>
    <property type="evidence" value="ECO:0007669"/>
    <property type="project" value="TreeGrafter"/>
</dbReference>
<dbReference type="InterPro" id="IPR013587">
    <property type="entry name" value="Nitrate/nitrite_sensing"/>
</dbReference>
<keyword evidence="10" id="KW-1185">Reference proteome</keyword>
<evidence type="ECO:0000256" key="1">
    <source>
        <dbReference type="ARBA" id="ARBA00004370"/>
    </source>
</evidence>
<proteinExistence type="predicted"/>
<dbReference type="Pfam" id="PF00211">
    <property type="entry name" value="Guanylate_cyc"/>
    <property type="match status" value="1"/>
</dbReference>
<dbReference type="InterPro" id="IPR050401">
    <property type="entry name" value="Cyclic_nucleotide_synthase"/>
</dbReference>
<evidence type="ECO:0000313" key="9">
    <source>
        <dbReference type="EnsemblMetazoa" id="CapteP178708"/>
    </source>
</evidence>
<dbReference type="OrthoDB" id="1890790at2759"/>
<dbReference type="OMA" id="FRESTMF"/>
<dbReference type="InterPro" id="IPR001054">
    <property type="entry name" value="A/G_cyclase"/>
</dbReference>
<dbReference type="Pfam" id="PF08376">
    <property type="entry name" value="NIT"/>
    <property type="match status" value="1"/>
</dbReference>
<accession>R7TCB9</accession>
<dbReference type="PANTHER" id="PTHR11920:SF335">
    <property type="entry name" value="GUANYLATE CYCLASE"/>
    <property type="match status" value="1"/>
</dbReference>
<evidence type="ECO:0000256" key="2">
    <source>
        <dbReference type="ARBA" id="ARBA00022692"/>
    </source>
</evidence>
<feature type="domain" description="Guanylate cyclase" evidence="7">
    <location>
        <begin position="385"/>
        <end position="515"/>
    </location>
</feature>
<comment type="subcellular location">
    <subcellularLocation>
        <location evidence="1">Membrane</location>
    </subcellularLocation>
</comment>